<name>A0A7S1L141_ALECA</name>
<organism evidence="2">
    <name type="scientific">Alexandrium catenella</name>
    <name type="common">Red tide dinoflagellate</name>
    <name type="synonym">Gonyaulax catenella</name>
    <dbReference type="NCBI Taxonomy" id="2925"/>
    <lineage>
        <taxon>Eukaryota</taxon>
        <taxon>Sar</taxon>
        <taxon>Alveolata</taxon>
        <taxon>Dinophyceae</taxon>
        <taxon>Gonyaulacales</taxon>
        <taxon>Pyrocystaceae</taxon>
        <taxon>Alexandrium</taxon>
    </lineage>
</organism>
<reference evidence="2" key="1">
    <citation type="submission" date="2021-01" db="EMBL/GenBank/DDBJ databases">
        <authorList>
            <person name="Corre E."/>
            <person name="Pelletier E."/>
            <person name="Niang G."/>
            <person name="Scheremetjew M."/>
            <person name="Finn R."/>
            <person name="Kale V."/>
            <person name="Holt S."/>
            <person name="Cochrane G."/>
            <person name="Meng A."/>
            <person name="Brown T."/>
            <person name="Cohen L."/>
        </authorList>
    </citation>
    <scope>NUCLEOTIDE SEQUENCE</scope>
    <source>
        <strain evidence="2">OF101</strain>
    </source>
</reference>
<dbReference type="AlphaFoldDB" id="A0A7S1L141"/>
<dbReference type="Gene3D" id="3.50.50.100">
    <property type="match status" value="1"/>
</dbReference>
<feature type="domain" description="External alternative NADH-ubiquinone oxidoreductase-like C-terminal" evidence="1">
    <location>
        <begin position="45"/>
        <end position="82"/>
    </location>
</feature>
<dbReference type="InterPro" id="IPR054585">
    <property type="entry name" value="NDH2-like_C"/>
</dbReference>
<evidence type="ECO:0000259" key="1">
    <source>
        <dbReference type="Pfam" id="PF22366"/>
    </source>
</evidence>
<sequence length="95" mass="10614">MAYIGQGEAATEINPNSLIKLGRSSITDHLWWRSLYGDCDQLRVMGPAGFAIWRSVYFSKLFSTRNRWSVASDWIRTGFFGRPASSSAQGTYTAA</sequence>
<dbReference type="Pfam" id="PF22366">
    <property type="entry name" value="NDH2_C"/>
    <property type="match status" value="1"/>
</dbReference>
<gene>
    <name evidence="2" type="ORF">ACAT0790_LOCUS3031</name>
</gene>
<accession>A0A7S1L141</accession>
<protein>
    <recommendedName>
        <fullName evidence="1">External alternative NADH-ubiquinone oxidoreductase-like C-terminal domain-containing protein</fullName>
    </recommendedName>
</protein>
<dbReference type="EMBL" id="HBGE01004997">
    <property type="protein sequence ID" value="CAD9091535.1"/>
    <property type="molecule type" value="Transcribed_RNA"/>
</dbReference>
<proteinExistence type="predicted"/>
<evidence type="ECO:0000313" key="2">
    <source>
        <dbReference type="EMBL" id="CAD9091535.1"/>
    </source>
</evidence>